<dbReference type="Pfam" id="PF12923">
    <property type="entry name" value="RRP7"/>
    <property type="match status" value="1"/>
</dbReference>
<evidence type="ECO:0000259" key="4">
    <source>
        <dbReference type="Pfam" id="PF17799"/>
    </source>
</evidence>
<feature type="region of interest" description="Disordered" evidence="2">
    <location>
        <begin position="1"/>
        <end position="20"/>
    </location>
</feature>
<protein>
    <recommendedName>
        <fullName evidence="7">RRM domain-containing protein</fullName>
    </recommendedName>
</protein>
<keyword evidence="6" id="KW-1185">Reference proteome</keyword>
<dbReference type="Proteomes" id="UP000800200">
    <property type="component" value="Unassembled WGS sequence"/>
</dbReference>
<gene>
    <name evidence="5" type="ORF">K469DRAFT_723961</name>
</gene>
<proteinExistence type="inferred from homology"/>
<dbReference type="GO" id="GO:0032545">
    <property type="term" value="C:CURI complex"/>
    <property type="evidence" value="ECO:0007669"/>
    <property type="project" value="TreeGrafter"/>
</dbReference>
<dbReference type="GO" id="GO:0000028">
    <property type="term" value="P:ribosomal small subunit assembly"/>
    <property type="evidence" value="ECO:0007669"/>
    <property type="project" value="TreeGrafter"/>
</dbReference>
<sequence>MSSTKSKSKLKSTKPPTTISDFTVLPLTLSPVASFPKPATHYVYVKPHTPSQTTETTGRSLFLANVPIDANEENIRNLFGEKLGGARVSSVEFDTAVPAVPLVKRWKDDGKIVKVGEGEGDEGKRGKKRKRDEDIVAEGVIEDEKSALPKTWDREIRRSGGCAVVVFVDRGSCKGAFKSIQKVVKEQRSIQWVGGEGLGVQRYKTHHSLSFPSKESLQSSINAYLTQFNRAELARNRLRAKQRSVPDEDGFITVVRGGRAGPARLEEAEQKKVELEERRKKKGAKEDFYRFQTRERRKEKESELKRKFEMDRRRVDEMRRVRGRVRPES</sequence>
<dbReference type="OrthoDB" id="5390at2759"/>
<accession>A0A6A6EGF8</accession>
<dbReference type="PANTHER" id="PTHR13191:SF0">
    <property type="entry name" value="RIBOSOMAL RNA-PROCESSING PROTEIN 7 HOMOLOG A-RELATED"/>
    <property type="match status" value="1"/>
</dbReference>
<dbReference type="GO" id="GO:0006364">
    <property type="term" value="P:rRNA processing"/>
    <property type="evidence" value="ECO:0007669"/>
    <property type="project" value="TreeGrafter"/>
</dbReference>
<organism evidence="5 6">
    <name type="scientific">Zopfia rhizophila CBS 207.26</name>
    <dbReference type="NCBI Taxonomy" id="1314779"/>
    <lineage>
        <taxon>Eukaryota</taxon>
        <taxon>Fungi</taxon>
        <taxon>Dikarya</taxon>
        <taxon>Ascomycota</taxon>
        <taxon>Pezizomycotina</taxon>
        <taxon>Dothideomycetes</taxon>
        <taxon>Dothideomycetes incertae sedis</taxon>
        <taxon>Zopfiaceae</taxon>
        <taxon>Zopfia</taxon>
    </lineage>
</organism>
<feature type="compositionally biased region" description="Basic residues" evidence="2">
    <location>
        <begin position="1"/>
        <end position="12"/>
    </location>
</feature>
<dbReference type="InterPro" id="IPR040446">
    <property type="entry name" value="RRP7"/>
</dbReference>
<dbReference type="CDD" id="cd12293">
    <property type="entry name" value="dRRM_Rrp7p"/>
    <property type="match status" value="1"/>
</dbReference>
<evidence type="ECO:0000259" key="3">
    <source>
        <dbReference type="Pfam" id="PF12923"/>
    </source>
</evidence>
<dbReference type="Gene3D" id="6.10.250.1770">
    <property type="match status" value="1"/>
</dbReference>
<comment type="similarity">
    <text evidence="1">Belongs to the RRP7 family.</text>
</comment>
<dbReference type="GO" id="GO:0034456">
    <property type="term" value="C:UTP-C complex"/>
    <property type="evidence" value="ECO:0007669"/>
    <property type="project" value="TreeGrafter"/>
</dbReference>
<feature type="domain" description="Ribosomal RNA-processing protein 7 C-terminal" evidence="3">
    <location>
        <begin position="210"/>
        <end position="327"/>
    </location>
</feature>
<dbReference type="InterPro" id="IPR040447">
    <property type="entry name" value="RRM_Rrp7"/>
</dbReference>
<evidence type="ECO:0000313" key="6">
    <source>
        <dbReference type="Proteomes" id="UP000800200"/>
    </source>
</evidence>
<dbReference type="AlphaFoldDB" id="A0A6A6EGF8"/>
<feature type="domain" description="Rrp7 RRM-like N-terminal" evidence="4">
    <location>
        <begin position="19"/>
        <end position="206"/>
    </location>
</feature>
<evidence type="ECO:0000256" key="2">
    <source>
        <dbReference type="SAM" id="MobiDB-lite"/>
    </source>
</evidence>
<dbReference type="PANTHER" id="PTHR13191">
    <property type="entry name" value="RIBOSOMAL RNA PROCESSING PROTEIN 7-RELATED"/>
    <property type="match status" value="1"/>
</dbReference>
<dbReference type="EMBL" id="ML994621">
    <property type="protein sequence ID" value="KAF2189210.1"/>
    <property type="molecule type" value="Genomic_DNA"/>
</dbReference>
<evidence type="ECO:0000256" key="1">
    <source>
        <dbReference type="ARBA" id="ARBA00006110"/>
    </source>
</evidence>
<evidence type="ECO:0000313" key="5">
    <source>
        <dbReference type="EMBL" id="KAF2189210.1"/>
    </source>
</evidence>
<reference evidence="5" key="1">
    <citation type="journal article" date="2020" name="Stud. Mycol.">
        <title>101 Dothideomycetes genomes: a test case for predicting lifestyles and emergence of pathogens.</title>
        <authorList>
            <person name="Haridas S."/>
            <person name="Albert R."/>
            <person name="Binder M."/>
            <person name="Bloem J."/>
            <person name="Labutti K."/>
            <person name="Salamov A."/>
            <person name="Andreopoulos B."/>
            <person name="Baker S."/>
            <person name="Barry K."/>
            <person name="Bills G."/>
            <person name="Bluhm B."/>
            <person name="Cannon C."/>
            <person name="Castanera R."/>
            <person name="Culley D."/>
            <person name="Daum C."/>
            <person name="Ezra D."/>
            <person name="Gonzalez J."/>
            <person name="Henrissat B."/>
            <person name="Kuo A."/>
            <person name="Liang C."/>
            <person name="Lipzen A."/>
            <person name="Lutzoni F."/>
            <person name="Magnuson J."/>
            <person name="Mondo S."/>
            <person name="Nolan M."/>
            <person name="Ohm R."/>
            <person name="Pangilinan J."/>
            <person name="Park H.-J."/>
            <person name="Ramirez L."/>
            <person name="Alfaro M."/>
            <person name="Sun H."/>
            <person name="Tritt A."/>
            <person name="Yoshinaga Y."/>
            <person name="Zwiers L.-H."/>
            <person name="Turgeon B."/>
            <person name="Goodwin S."/>
            <person name="Spatafora J."/>
            <person name="Crous P."/>
            <person name="Grigoriev I."/>
        </authorList>
    </citation>
    <scope>NUCLEOTIDE SEQUENCE</scope>
    <source>
        <strain evidence="5">CBS 207.26</strain>
    </source>
</reference>
<dbReference type="CDD" id="cd12950">
    <property type="entry name" value="RRP7_Rrp7p"/>
    <property type="match status" value="1"/>
</dbReference>
<name>A0A6A6EGF8_9PEZI</name>
<dbReference type="Pfam" id="PF17799">
    <property type="entry name" value="RRM_Rrp7"/>
    <property type="match status" value="1"/>
</dbReference>
<dbReference type="InterPro" id="IPR024326">
    <property type="entry name" value="RRP7_C"/>
</dbReference>
<evidence type="ECO:0008006" key="7">
    <source>
        <dbReference type="Google" id="ProtNLM"/>
    </source>
</evidence>